<gene>
    <name evidence="1" type="ORF">PEDI_39800</name>
</gene>
<evidence type="ECO:0000313" key="2">
    <source>
        <dbReference type="Proteomes" id="UP001310022"/>
    </source>
</evidence>
<dbReference type="AlphaFoldDB" id="A0AAN4W160"/>
<sequence length="78" mass="9275">MIARHDVLSLFACFVCVLSKKFPPKSRSTGIIPLFIKKILRVMLIAIYNCVKVQMFACFDREIKNEFYHFFKLCRFFC</sequence>
<proteinExistence type="predicted"/>
<comment type="caution">
    <text evidence="1">The sequence shown here is derived from an EMBL/GenBank/DDBJ whole genome shotgun (WGS) entry which is preliminary data.</text>
</comment>
<organism evidence="1 2">
    <name type="scientific">Persicobacter diffluens</name>
    <dbReference type="NCBI Taxonomy" id="981"/>
    <lineage>
        <taxon>Bacteria</taxon>
        <taxon>Pseudomonadati</taxon>
        <taxon>Bacteroidota</taxon>
        <taxon>Cytophagia</taxon>
        <taxon>Cytophagales</taxon>
        <taxon>Persicobacteraceae</taxon>
        <taxon>Persicobacter</taxon>
    </lineage>
</organism>
<keyword evidence="2" id="KW-1185">Reference proteome</keyword>
<dbReference type="Proteomes" id="UP001310022">
    <property type="component" value="Unassembled WGS sequence"/>
</dbReference>
<reference evidence="1 2" key="1">
    <citation type="submission" date="2021-12" db="EMBL/GenBank/DDBJ databases">
        <title>Genome sequencing of bacteria with rrn-lacking chromosome and rrn-plasmid.</title>
        <authorList>
            <person name="Anda M."/>
            <person name="Iwasaki W."/>
        </authorList>
    </citation>
    <scope>NUCLEOTIDE SEQUENCE [LARGE SCALE GENOMIC DNA]</scope>
    <source>
        <strain evidence="1 2">NBRC 15940</strain>
    </source>
</reference>
<evidence type="ECO:0000313" key="1">
    <source>
        <dbReference type="EMBL" id="GJM63428.1"/>
    </source>
</evidence>
<protein>
    <submittedName>
        <fullName evidence="1">Uncharacterized protein</fullName>
    </submittedName>
</protein>
<accession>A0AAN4W160</accession>
<dbReference type="EMBL" id="BQKE01000003">
    <property type="protein sequence ID" value="GJM63428.1"/>
    <property type="molecule type" value="Genomic_DNA"/>
</dbReference>
<name>A0AAN4W160_9BACT</name>